<keyword evidence="5" id="KW-0812">Transmembrane</keyword>
<evidence type="ECO:0000256" key="5">
    <source>
        <dbReference type="SAM" id="Phobius"/>
    </source>
</evidence>
<proteinExistence type="inferred from homology"/>
<comment type="similarity">
    <text evidence="1">Belongs to the GDA1/CD39 NTPase family.</text>
</comment>
<dbReference type="PANTHER" id="PTHR11782">
    <property type="entry name" value="ADENOSINE/GUANOSINE DIPHOSPHATASE"/>
    <property type="match status" value="1"/>
</dbReference>
<dbReference type="AlphaFoldDB" id="A0A376B838"/>
<feature type="active site" description="Proton acceptor" evidence="3">
    <location>
        <position position="156"/>
    </location>
</feature>
<evidence type="ECO:0000256" key="1">
    <source>
        <dbReference type="ARBA" id="ARBA00009283"/>
    </source>
</evidence>
<accession>A0A376B838</accession>
<protein>
    <submittedName>
        <fullName evidence="6">Related to Golgi apyrase</fullName>
    </submittedName>
</protein>
<dbReference type="PANTHER" id="PTHR11782:SF121">
    <property type="entry name" value="NUCLEOSIDE-DIPHOSPHATASE MIG-23"/>
    <property type="match status" value="1"/>
</dbReference>
<evidence type="ECO:0000256" key="3">
    <source>
        <dbReference type="PIRSR" id="PIRSR600407-1"/>
    </source>
</evidence>
<dbReference type="Pfam" id="PF01150">
    <property type="entry name" value="GDA1_CD39"/>
    <property type="match status" value="1"/>
</dbReference>
<keyword evidence="5" id="KW-1133">Transmembrane helix</keyword>
<dbReference type="GO" id="GO:0005524">
    <property type="term" value="F:ATP binding"/>
    <property type="evidence" value="ECO:0007669"/>
    <property type="project" value="UniProtKB-KW"/>
</dbReference>
<dbReference type="GO" id="GO:0005794">
    <property type="term" value="C:Golgi apparatus"/>
    <property type="evidence" value="ECO:0007669"/>
    <property type="project" value="TreeGrafter"/>
</dbReference>
<dbReference type="GO" id="GO:0017111">
    <property type="term" value="F:ribonucleoside triphosphate phosphatase activity"/>
    <property type="evidence" value="ECO:0007669"/>
    <property type="project" value="TreeGrafter"/>
</dbReference>
<keyword evidence="4" id="KW-0547">Nucleotide-binding</keyword>
<dbReference type="GO" id="GO:0004382">
    <property type="term" value="F:GDP phosphatase activity"/>
    <property type="evidence" value="ECO:0007669"/>
    <property type="project" value="TreeGrafter"/>
</dbReference>
<reference evidence="7" key="1">
    <citation type="submission" date="2018-06" db="EMBL/GenBank/DDBJ databases">
        <authorList>
            <person name="Guldener U."/>
        </authorList>
    </citation>
    <scope>NUCLEOTIDE SEQUENCE [LARGE SCALE GENOMIC DNA]</scope>
    <source>
        <strain evidence="7">UTAD17</strain>
    </source>
</reference>
<evidence type="ECO:0000256" key="2">
    <source>
        <dbReference type="ARBA" id="ARBA00022801"/>
    </source>
</evidence>
<dbReference type="GO" id="GO:0046036">
    <property type="term" value="P:CTP metabolic process"/>
    <property type="evidence" value="ECO:0007669"/>
    <property type="project" value="TreeGrafter"/>
</dbReference>
<keyword evidence="2" id="KW-0378">Hydrolase</keyword>
<dbReference type="VEuPathDB" id="FungiDB:SCODWIG_02614"/>
<feature type="transmembrane region" description="Helical" evidence="5">
    <location>
        <begin position="516"/>
        <end position="537"/>
    </location>
</feature>
<dbReference type="EMBL" id="UFAJ01000476">
    <property type="protein sequence ID" value="SSD60853.1"/>
    <property type="molecule type" value="Genomic_DNA"/>
</dbReference>
<sequence length="656" mass="74877">MSKSKYDYGIVIDAGSSGSRLFVYEWEKIQPYNHENNDENNDNSNDLDRWKSVPKITFNKEWTYKITPGLSSFENSPKNAFKKNIKPLLKYAETIIPSAQLSNTPIFIQATAGMRLLPKGKSDKILNSLCSKIKQYNVFLMEDCDSQIQIIDGEIEGVYGWLSLNYLQGNFNNFDNENKKSFGFMDMGGASTQIAFSPSSVEQIERHRDYISQVRLRNLNGELQTWDIFVSTWLGFGANQARKRFLTQLVNSLPENSNDYDHDDFETRTIVDPCLPKNAKTEFYYKGSKKNKFDVVGSGDYEQCVKSIYPLLLKNLPCKEEPCLFNGVHAPAIDFYKDKFVGVSEYWYTANDIFQLGGEYNFETFSEHVKAFCESDWKEIEKISENGGYNKIPKDFLLDSCFKANWILNILHEGFELPRINVDTKVPDEHQQSEHIPFQSVSDIDGFELTWTLGKILLYSCGLIVSGDHDNNVVGFLPSKNERVNYGRKFIPGVFSSMHQKITSGSSSTNGIGASFFTISLWIFLIIMVLWSVFFYLEKANLIVTNKCLPFAVRNFIGSQYNNLRAHGISGIIHKLRGNNHNTTHDLENNINGNTNDNSDGGFSISRDDMERAETQMRSRSMMNLNDHEGGHTTNNNKIKPHLKAAFSMTDFKNFK</sequence>
<evidence type="ECO:0000313" key="6">
    <source>
        <dbReference type="EMBL" id="SSD60853.1"/>
    </source>
</evidence>
<keyword evidence="5" id="KW-0472">Membrane</keyword>
<keyword evidence="7" id="KW-1185">Reference proteome</keyword>
<dbReference type="InterPro" id="IPR000407">
    <property type="entry name" value="GDA1_CD39_NTPase"/>
</dbReference>
<dbReference type="CDD" id="cd24039">
    <property type="entry name" value="ASKHA_NBD_YND1-like"/>
    <property type="match status" value="1"/>
</dbReference>
<dbReference type="Gene3D" id="3.30.420.40">
    <property type="match status" value="1"/>
</dbReference>
<dbReference type="GO" id="GO:0016020">
    <property type="term" value="C:membrane"/>
    <property type="evidence" value="ECO:0007669"/>
    <property type="project" value="TreeGrafter"/>
</dbReference>
<name>A0A376B838_9ASCO</name>
<dbReference type="Proteomes" id="UP000262825">
    <property type="component" value="Unassembled WGS sequence"/>
</dbReference>
<organism evidence="6 7">
    <name type="scientific">Saccharomycodes ludwigii</name>
    <dbReference type="NCBI Taxonomy" id="36035"/>
    <lineage>
        <taxon>Eukaryota</taxon>
        <taxon>Fungi</taxon>
        <taxon>Dikarya</taxon>
        <taxon>Ascomycota</taxon>
        <taxon>Saccharomycotina</taxon>
        <taxon>Saccharomycetes</taxon>
        <taxon>Saccharomycodales</taxon>
        <taxon>Saccharomycodaceae</taxon>
        <taxon>Saccharomycodes</taxon>
    </lineage>
</organism>
<evidence type="ECO:0000313" key="7">
    <source>
        <dbReference type="Proteomes" id="UP000262825"/>
    </source>
</evidence>
<evidence type="ECO:0000256" key="4">
    <source>
        <dbReference type="PIRSR" id="PIRSR600407-2"/>
    </source>
</evidence>
<keyword evidence="4" id="KW-0067">ATP-binding</keyword>
<gene>
    <name evidence="6" type="ORF">SCODWIG_02614</name>
</gene>
<dbReference type="Gene3D" id="3.30.420.150">
    <property type="entry name" value="Exopolyphosphatase. Domain 2"/>
    <property type="match status" value="1"/>
</dbReference>
<dbReference type="GO" id="GO:0006256">
    <property type="term" value="P:UDP catabolic process"/>
    <property type="evidence" value="ECO:0007669"/>
    <property type="project" value="TreeGrafter"/>
</dbReference>
<feature type="binding site" evidence="4">
    <location>
        <begin position="189"/>
        <end position="193"/>
    </location>
    <ligand>
        <name>ATP</name>
        <dbReference type="ChEBI" id="CHEBI:30616"/>
    </ligand>
</feature>
<dbReference type="GO" id="GO:0045134">
    <property type="term" value="F:UDP phosphatase activity"/>
    <property type="evidence" value="ECO:0007669"/>
    <property type="project" value="TreeGrafter"/>
</dbReference>